<keyword evidence="4" id="KW-0812">Transmembrane</keyword>
<evidence type="ECO:0008006" key="7">
    <source>
        <dbReference type="Google" id="ProtNLM"/>
    </source>
</evidence>
<dbReference type="STRING" id="1802163.A2932_00820"/>
<evidence type="ECO:0000256" key="2">
    <source>
        <dbReference type="ARBA" id="ARBA00022448"/>
    </source>
</evidence>
<dbReference type="InterPro" id="IPR006059">
    <property type="entry name" value="SBP"/>
</dbReference>
<accession>A0A1G2HEI5</accession>
<dbReference type="Gene3D" id="3.40.190.10">
    <property type="entry name" value="Periplasmic binding protein-like II"/>
    <property type="match status" value="1"/>
</dbReference>
<evidence type="ECO:0000256" key="1">
    <source>
        <dbReference type="ARBA" id="ARBA00008520"/>
    </source>
</evidence>
<dbReference type="Pfam" id="PF01547">
    <property type="entry name" value="SBP_bac_1"/>
    <property type="match status" value="1"/>
</dbReference>
<gene>
    <name evidence="5" type="ORF">A2932_00820</name>
</gene>
<protein>
    <recommendedName>
        <fullName evidence="7">ABC transporter substrate-binding protein</fullName>
    </recommendedName>
</protein>
<comment type="similarity">
    <text evidence="1">Belongs to the bacterial solute-binding protein 1 family.</text>
</comment>
<evidence type="ECO:0000256" key="4">
    <source>
        <dbReference type="SAM" id="Phobius"/>
    </source>
</evidence>
<sequence>MDEIEPQQNQGLLSTLRNMPDYQRRRVALVFFAGVAVIVGITFLFGGFGGGDEEKSRGLVTLHMWNVFDPSDVWHPVIREFEEKNPNVRIVYTQKPAEDYRADLTEALADGAGPDIYAIHNTWLPIEINRLISFNDADSAATSVKMNELLLRFPEVVQTDFVRNGELYALPISIDTIALYYNIDLLNSESILEPPSTWDELAQDVRILRKFDPSGNIVLAGAALGAGANINRNSDIISALMMQYGARMNNAQGDGVMFSQSVSKEGIISFPGQDALSFYTSFANSSSANYTWDLSQDDSVNAFTQGRAAMMLNYSFARPIIARDNPELRFGVAPLPQKAGELVKINYANYWGLGVSEQSAVADIAWRFINFLAEEDNAKIYFEQTDKPPALKSLIDDFQRDEELAVFANQILTAKSWITGDASAAEKILTDMVDNAVRGAQTIPDAINRAANDINQILSEL</sequence>
<dbReference type="Proteomes" id="UP000179153">
    <property type="component" value="Unassembled WGS sequence"/>
</dbReference>
<dbReference type="PANTHER" id="PTHR30061">
    <property type="entry name" value="MALTOSE-BINDING PERIPLASMIC PROTEIN"/>
    <property type="match status" value="1"/>
</dbReference>
<reference evidence="5 6" key="1">
    <citation type="journal article" date="2016" name="Nat. Commun.">
        <title>Thousands of microbial genomes shed light on interconnected biogeochemical processes in an aquifer system.</title>
        <authorList>
            <person name="Anantharaman K."/>
            <person name="Brown C.T."/>
            <person name="Hug L.A."/>
            <person name="Sharon I."/>
            <person name="Castelle C.J."/>
            <person name="Probst A.J."/>
            <person name="Thomas B.C."/>
            <person name="Singh A."/>
            <person name="Wilkins M.J."/>
            <person name="Karaoz U."/>
            <person name="Brodie E.L."/>
            <person name="Williams K.H."/>
            <person name="Hubbard S.S."/>
            <person name="Banfield J.F."/>
        </authorList>
    </citation>
    <scope>NUCLEOTIDE SEQUENCE [LARGE SCALE GENOMIC DNA]</scope>
</reference>
<comment type="caution">
    <text evidence="5">The sequence shown here is derived from an EMBL/GenBank/DDBJ whole genome shotgun (WGS) entry which is preliminary data.</text>
</comment>
<keyword evidence="2" id="KW-0813">Transport</keyword>
<dbReference type="EMBL" id="MHOI01000034">
    <property type="protein sequence ID" value="OGZ60885.1"/>
    <property type="molecule type" value="Genomic_DNA"/>
</dbReference>
<keyword evidence="4" id="KW-1133">Transmembrane helix</keyword>
<organism evidence="5 6">
    <name type="scientific">Candidatus Spechtbacteria bacterium RIFCSPLOWO2_01_FULL_46_10</name>
    <dbReference type="NCBI Taxonomy" id="1802163"/>
    <lineage>
        <taxon>Bacteria</taxon>
        <taxon>Candidatus Spechtiibacteriota</taxon>
    </lineage>
</organism>
<keyword evidence="3" id="KW-0732">Signal</keyword>
<evidence type="ECO:0000256" key="3">
    <source>
        <dbReference type="ARBA" id="ARBA00022729"/>
    </source>
</evidence>
<dbReference type="SUPFAM" id="SSF53850">
    <property type="entry name" value="Periplasmic binding protein-like II"/>
    <property type="match status" value="1"/>
</dbReference>
<dbReference type="GO" id="GO:0015768">
    <property type="term" value="P:maltose transport"/>
    <property type="evidence" value="ECO:0007669"/>
    <property type="project" value="TreeGrafter"/>
</dbReference>
<proteinExistence type="inferred from homology"/>
<dbReference type="GO" id="GO:0055052">
    <property type="term" value="C:ATP-binding cassette (ABC) transporter complex, substrate-binding subunit-containing"/>
    <property type="evidence" value="ECO:0007669"/>
    <property type="project" value="TreeGrafter"/>
</dbReference>
<feature type="transmembrane region" description="Helical" evidence="4">
    <location>
        <begin position="27"/>
        <end position="48"/>
    </location>
</feature>
<dbReference type="GO" id="GO:1901982">
    <property type="term" value="F:maltose binding"/>
    <property type="evidence" value="ECO:0007669"/>
    <property type="project" value="TreeGrafter"/>
</dbReference>
<keyword evidence="4" id="KW-0472">Membrane</keyword>
<name>A0A1G2HEI5_9BACT</name>
<evidence type="ECO:0000313" key="5">
    <source>
        <dbReference type="EMBL" id="OGZ60885.1"/>
    </source>
</evidence>
<dbReference type="PANTHER" id="PTHR30061:SF50">
    <property type="entry name" value="MALTOSE_MALTODEXTRIN-BINDING PERIPLASMIC PROTEIN"/>
    <property type="match status" value="1"/>
</dbReference>
<evidence type="ECO:0000313" key="6">
    <source>
        <dbReference type="Proteomes" id="UP000179153"/>
    </source>
</evidence>
<dbReference type="GO" id="GO:0042956">
    <property type="term" value="P:maltodextrin transmembrane transport"/>
    <property type="evidence" value="ECO:0007669"/>
    <property type="project" value="TreeGrafter"/>
</dbReference>
<dbReference type="AlphaFoldDB" id="A0A1G2HEI5"/>